<dbReference type="PROSITE" id="PS00061">
    <property type="entry name" value="ADH_SHORT"/>
    <property type="match status" value="1"/>
</dbReference>
<dbReference type="InterPro" id="IPR020904">
    <property type="entry name" value="Sc_DH/Rdtase_CS"/>
</dbReference>
<dbReference type="SUPFAM" id="SSF51735">
    <property type="entry name" value="NAD(P)-binding Rossmann-fold domains"/>
    <property type="match status" value="1"/>
</dbReference>
<sequence>MSSLKDLNIELLPLDITETASILEAKAIISERTGGSLDVLVNNAGIAYAASVSDLQMDEVRKLFDVNLFGHMAMVHEFLPLLLAANNACVVQISSLAGMMPVPFNCAYNASKAALLSFGDTLRVELAPFGVRVINIAAGNVESNIMKGSPTSLPTDSIYYAINEEFVRDRIEGFQKGATPTAEFARTVVDETQKSNPRAWVYTAKNTWIVWTISTFMGRRGFDRILSDMFGLTKLSKIKEQERRKAH</sequence>
<dbReference type="PRINTS" id="PR00080">
    <property type="entry name" value="SDRFAMILY"/>
</dbReference>
<evidence type="ECO:0000256" key="2">
    <source>
        <dbReference type="ARBA" id="ARBA00022857"/>
    </source>
</evidence>
<dbReference type="GO" id="GO:0005811">
    <property type="term" value="C:lipid droplet"/>
    <property type="evidence" value="ECO:0007669"/>
    <property type="project" value="TreeGrafter"/>
</dbReference>
<comment type="similarity">
    <text evidence="1 4">Belongs to the short-chain dehydrogenases/reductases (SDR) family.</text>
</comment>
<name>A0A4S4KR68_9APHY</name>
<proteinExistence type="inferred from homology"/>
<accession>A0A4S4KR68</accession>
<evidence type="ECO:0000256" key="3">
    <source>
        <dbReference type="ARBA" id="ARBA00023002"/>
    </source>
</evidence>
<dbReference type="Pfam" id="PF00106">
    <property type="entry name" value="adh_short"/>
    <property type="match status" value="1"/>
</dbReference>
<reference evidence="5 6" key="1">
    <citation type="submission" date="2019-02" db="EMBL/GenBank/DDBJ databases">
        <title>Genome sequencing of the rare red list fungi Phlebia centrifuga.</title>
        <authorList>
            <person name="Buettner E."/>
            <person name="Kellner H."/>
        </authorList>
    </citation>
    <scope>NUCLEOTIDE SEQUENCE [LARGE SCALE GENOMIC DNA]</scope>
    <source>
        <strain evidence="5 6">DSM 108282</strain>
    </source>
</reference>
<evidence type="ECO:0000313" key="6">
    <source>
        <dbReference type="Proteomes" id="UP000309038"/>
    </source>
</evidence>
<dbReference type="InterPro" id="IPR002347">
    <property type="entry name" value="SDR_fam"/>
</dbReference>
<evidence type="ECO:0000256" key="4">
    <source>
        <dbReference type="RuleBase" id="RU000363"/>
    </source>
</evidence>
<dbReference type="Proteomes" id="UP000309038">
    <property type="component" value="Unassembled WGS sequence"/>
</dbReference>
<gene>
    <name evidence="5" type="ORF">EW026_g1785</name>
</gene>
<dbReference type="Gene3D" id="3.40.50.720">
    <property type="entry name" value="NAD(P)-binding Rossmann-like Domain"/>
    <property type="match status" value="1"/>
</dbReference>
<dbReference type="InterPro" id="IPR036291">
    <property type="entry name" value="NAD(P)-bd_dom_sf"/>
</dbReference>
<organism evidence="5 6">
    <name type="scientific">Hermanssonia centrifuga</name>
    <dbReference type="NCBI Taxonomy" id="98765"/>
    <lineage>
        <taxon>Eukaryota</taxon>
        <taxon>Fungi</taxon>
        <taxon>Dikarya</taxon>
        <taxon>Basidiomycota</taxon>
        <taxon>Agaricomycotina</taxon>
        <taxon>Agaricomycetes</taxon>
        <taxon>Polyporales</taxon>
        <taxon>Meruliaceae</taxon>
        <taxon>Hermanssonia</taxon>
    </lineage>
</organism>
<keyword evidence="2" id="KW-0521">NADP</keyword>
<evidence type="ECO:0000256" key="1">
    <source>
        <dbReference type="ARBA" id="ARBA00006484"/>
    </source>
</evidence>
<dbReference type="EMBL" id="SGPJ01000040">
    <property type="protein sequence ID" value="THH00801.1"/>
    <property type="molecule type" value="Genomic_DNA"/>
</dbReference>
<dbReference type="PRINTS" id="PR00081">
    <property type="entry name" value="GDHRDH"/>
</dbReference>
<dbReference type="GO" id="GO:0000140">
    <property type="term" value="F:acylglycerone-phosphate reductase (NADP+) activity"/>
    <property type="evidence" value="ECO:0007669"/>
    <property type="project" value="TreeGrafter"/>
</dbReference>
<dbReference type="AlphaFoldDB" id="A0A4S4KR68"/>
<dbReference type="GO" id="GO:0006654">
    <property type="term" value="P:phosphatidic acid biosynthetic process"/>
    <property type="evidence" value="ECO:0007669"/>
    <property type="project" value="TreeGrafter"/>
</dbReference>
<keyword evidence="6" id="KW-1185">Reference proteome</keyword>
<dbReference type="PANTHER" id="PTHR44169">
    <property type="entry name" value="NADPH-DEPENDENT 1-ACYLDIHYDROXYACETONE PHOSPHATE REDUCTASE"/>
    <property type="match status" value="1"/>
</dbReference>
<dbReference type="GO" id="GO:0019433">
    <property type="term" value="P:triglyceride catabolic process"/>
    <property type="evidence" value="ECO:0007669"/>
    <property type="project" value="TreeGrafter"/>
</dbReference>
<evidence type="ECO:0000313" key="5">
    <source>
        <dbReference type="EMBL" id="THH00801.1"/>
    </source>
</evidence>
<dbReference type="PANTHER" id="PTHR44169:SF6">
    <property type="entry name" value="NADPH-DEPENDENT 1-ACYLDIHYDROXYACETONE PHOSPHATE REDUCTASE"/>
    <property type="match status" value="1"/>
</dbReference>
<dbReference type="GO" id="GO:0005783">
    <property type="term" value="C:endoplasmic reticulum"/>
    <property type="evidence" value="ECO:0007669"/>
    <property type="project" value="TreeGrafter"/>
</dbReference>
<keyword evidence="3" id="KW-0560">Oxidoreductase</keyword>
<comment type="caution">
    <text evidence="5">The sequence shown here is derived from an EMBL/GenBank/DDBJ whole genome shotgun (WGS) entry which is preliminary data.</text>
</comment>
<protein>
    <submittedName>
        <fullName evidence="5">Uncharacterized protein</fullName>
    </submittedName>
</protein>
<dbReference type="GO" id="GO:0004806">
    <property type="term" value="F:triacylglycerol lipase activity"/>
    <property type="evidence" value="ECO:0007669"/>
    <property type="project" value="TreeGrafter"/>
</dbReference>